<protein>
    <recommendedName>
        <fullName evidence="19">Neurotransmitter-gated ion-channel transmembrane domain-containing protein</fullName>
    </recommendedName>
</protein>
<dbReference type="GO" id="GO:0022848">
    <property type="term" value="F:acetylcholine-gated monoatomic cation-selective channel activity"/>
    <property type="evidence" value="ECO:0007669"/>
    <property type="project" value="UniProtKB-ARBA"/>
</dbReference>
<comment type="subcellular location">
    <subcellularLocation>
        <location evidence="16">Postsynaptic cell membrane</location>
        <topology evidence="16">Multi-pass membrane protein</topology>
    </subcellularLocation>
</comment>
<keyword evidence="15" id="KW-0407">Ion channel</keyword>
<keyword evidence="5" id="KW-0732">Signal</keyword>
<evidence type="ECO:0000256" key="4">
    <source>
        <dbReference type="ARBA" id="ARBA00022692"/>
    </source>
</evidence>
<name>A0A016VGG6_9BILA</name>
<proteinExistence type="inferred from homology"/>
<reference evidence="21" key="1">
    <citation type="journal article" date="2015" name="Nat. Genet.">
        <title>The genome and transcriptome of the zoonotic hookworm Ancylostoma ceylanicum identify infection-specific gene families.</title>
        <authorList>
            <person name="Schwarz E.M."/>
            <person name="Hu Y."/>
            <person name="Antoshechkin I."/>
            <person name="Miller M.M."/>
            <person name="Sternberg P.W."/>
            <person name="Aroian R.V."/>
        </authorList>
    </citation>
    <scope>NUCLEOTIDE SEQUENCE</scope>
    <source>
        <strain evidence="21">HY135</strain>
    </source>
</reference>
<keyword evidence="13" id="KW-0628">Postsynaptic cell membrane</keyword>
<dbReference type="SUPFAM" id="SSF90112">
    <property type="entry name" value="Neurotransmitter-gated ion-channel transmembrane pore"/>
    <property type="match status" value="1"/>
</dbReference>
<evidence type="ECO:0000256" key="7">
    <source>
        <dbReference type="ARBA" id="ARBA00023018"/>
    </source>
</evidence>
<dbReference type="Gene3D" id="1.20.58.390">
    <property type="entry name" value="Neurotransmitter-gated ion-channel transmembrane domain"/>
    <property type="match status" value="2"/>
</dbReference>
<evidence type="ECO:0000256" key="11">
    <source>
        <dbReference type="ARBA" id="ARBA00023170"/>
    </source>
</evidence>
<evidence type="ECO:0000256" key="12">
    <source>
        <dbReference type="ARBA" id="ARBA00023180"/>
    </source>
</evidence>
<dbReference type="InterPro" id="IPR038050">
    <property type="entry name" value="Neuro_actylchol_rec"/>
</dbReference>
<evidence type="ECO:0000256" key="16">
    <source>
        <dbReference type="ARBA" id="ARBA00034104"/>
    </source>
</evidence>
<evidence type="ECO:0000256" key="14">
    <source>
        <dbReference type="ARBA" id="ARBA00023286"/>
    </source>
</evidence>
<evidence type="ECO:0000259" key="19">
    <source>
        <dbReference type="Pfam" id="PF02932"/>
    </source>
</evidence>
<dbReference type="InterPro" id="IPR006029">
    <property type="entry name" value="Neurotrans-gated_channel_TM"/>
</dbReference>
<feature type="domain" description="Neurotransmitter-gated ion-channel transmembrane" evidence="19">
    <location>
        <begin position="2"/>
        <end position="185"/>
    </location>
</feature>
<keyword evidence="3" id="KW-1003">Cell membrane</keyword>
<evidence type="ECO:0000256" key="15">
    <source>
        <dbReference type="ARBA" id="ARBA00023303"/>
    </source>
</evidence>
<keyword evidence="10" id="KW-1015">Disulfide bond</keyword>
<dbReference type="FunFam" id="1.20.58.390:FF:000035">
    <property type="entry name" value="Acetylcholine receptor subunit beta-like 1"/>
    <property type="match status" value="1"/>
</dbReference>
<dbReference type="EMBL" id="JARK01001346">
    <property type="protein sequence ID" value="EYC26505.1"/>
    <property type="molecule type" value="Genomic_DNA"/>
</dbReference>
<dbReference type="OrthoDB" id="5975154at2759"/>
<keyword evidence="8" id="KW-0406">Ion transport</keyword>
<evidence type="ECO:0000256" key="3">
    <source>
        <dbReference type="ARBA" id="ARBA00022475"/>
    </source>
</evidence>
<evidence type="ECO:0000313" key="21">
    <source>
        <dbReference type="Proteomes" id="UP000024635"/>
    </source>
</evidence>
<gene>
    <name evidence="20" type="primary">Acey_s0010.g1190</name>
    <name evidence="20" type="ORF">Y032_0010g1190</name>
</gene>
<evidence type="ECO:0000256" key="6">
    <source>
        <dbReference type="ARBA" id="ARBA00022989"/>
    </source>
</evidence>
<comment type="caution">
    <text evidence="20">The sequence shown here is derived from an EMBL/GenBank/DDBJ whole genome shotgun (WGS) entry which is preliminary data.</text>
</comment>
<dbReference type="Proteomes" id="UP000024635">
    <property type="component" value="Unassembled WGS sequence"/>
</dbReference>
<evidence type="ECO:0000256" key="18">
    <source>
        <dbReference type="SAM" id="Phobius"/>
    </source>
</evidence>
<evidence type="ECO:0000256" key="8">
    <source>
        <dbReference type="ARBA" id="ARBA00023065"/>
    </source>
</evidence>
<feature type="compositionally biased region" description="Basic and acidic residues" evidence="17">
    <location>
        <begin position="108"/>
        <end position="123"/>
    </location>
</feature>
<dbReference type="GO" id="GO:0045211">
    <property type="term" value="C:postsynaptic membrane"/>
    <property type="evidence" value="ECO:0007669"/>
    <property type="project" value="UniProtKB-SubCell"/>
</dbReference>
<evidence type="ECO:0000256" key="5">
    <source>
        <dbReference type="ARBA" id="ARBA00022729"/>
    </source>
</evidence>
<keyword evidence="4 18" id="KW-0812">Transmembrane</keyword>
<keyword evidence="11" id="KW-0675">Receptor</keyword>
<keyword evidence="14" id="KW-1071">Ligand-gated ion channel</keyword>
<dbReference type="InterPro" id="IPR036719">
    <property type="entry name" value="Neuro-gated_channel_TM_sf"/>
</dbReference>
<dbReference type="Pfam" id="PF02932">
    <property type="entry name" value="Neur_chan_memb"/>
    <property type="match status" value="1"/>
</dbReference>
<keyword evidence="6 18" id="KW-1133">Transmembrane helix</keyword>
<dbReference type="AlphaFoldDB" id="A0A016VGG6"/>
<evidence type="ECO:0000313" key="20">
    <source>
        <dbReference type="EMBL" id="EYC26505.1"/>
    </source>
</evidence>
<sequence length="220" mass="25114">MAKYLLMTFVMNMITIMVTVVIINVYFRGPATHTMPNWVRTLFLKHLPMLLIMRRPESTEQELRRAREAKRDRRSIRGVFNAIKHQGVKSIPSNGSGDVEDEVAPLSRKRESEEVLDARRSQEEEPGLSNEATQAIEAIEYITRHLTRDNDYKRQCDEWKYVSMVLDRLLLYVFFAATTGGTMGVLFSAPNVFEYVDQAAVIQNLKQAAAAEQNIAGFSP</sequence>
<evidence type="ECO:0000256" key="2">
    <source>
        <dbReference type="ARBA" id="ARBA00022448"/>
    </source>
</evidence>
<evidence type="ECO:0000256" key="17">
    <source>
        <dbReference type="SAM" id="MobiDB-lite"/>
    </source>
</evidence>
<accession>A0A016VGG6</accession>
<comment type="similarity">
    <text evidence="1">Belongs to the ligand-gated ion channel (TC 1.A.9) family. Acetylcholine receptor (TC 1.A.9.1) subfamily.</text>
</comment>
<organism evidence="20 21">
    <name type="scientific">Ancylostoma ceylanicum</name>
    <dbReference type="NCBI Taxonomy" id="53326"/>
    <lineage>
        <taxon>Eukaryota</taxon>
        <taxon>Metazoa</taxon>
        <taxon>Ecdysozoa</taxon>
        <taxon>Nematoda</taxon>
        <taxon>Chromadorea</taxon>
        <taxon>Rhabditida</taxon>
        <taxon>Rhabditina</taxon>
        <taxon>Rhabditomorpha</taxon>
        <taxon>Strongyloidea</taxon>
        <taxon>Ancylostomatidae</taxon>
        <taxon>Ancylostomatinae</taxon>
        <taxon>Ancylostoma</taxon>
    </lineage>
</organism>
<keyword evidence="9 18" id="KW-0472">Membrane</keyword>
<keyword evidence="2" id="KW-0813">Transport</keyword>
<keyword evidence="12" id="KW-0325">Glycoprotein</keyword>
<evidence type="ECO:0000256" key="9">
    <source>
        <dbReference type="ARBA" id="ARBA00023136"/>
    </source>
</evidence>
<evidence type="ECO:0000256" key="1">
    <source>
        <dbReference type="ARBA" id="ARBA00009237"/>
    </source>
</evidence>
<evidence type="ECO:0000256" key="13">
    <source>
        <dbReference type="ARBA" id="ARBA00023257"/>
    </source>
</evidence>
<feature type="region of interest" description="Disordered" evidence="17">
    <location>
        <begin position="88"/>
        <end position="130"/>
    </location>
</feature>
<feature type="transmembrane region" description="Helical" evidence="18">
    <location>
        <begin position="6"/>
        <end position="27"/>
    </location>
</feature>
<evidence type="ECO:0000256" key="10">
    <source>
        <dbReference type="ARBA" id="ARBA00023157"/>
    </source>
</evidence>
<keyword evidence="21" id="KW-1185">Reference proteome</keyword>
<keyword evidence="7" id="KW-0770">Synapse</keyword>
<feature type="transmembrane region" description="Helical" evidence="18">
    <location>
        <begin position="169"/>
        <end position="189"/>
    </location>
</feature>